<dbReference type="EMBL" id="CP067134">
    <property type="protein sequence ID" value="WCR09574.1"/>
    <property type="molecule type" value="Genomic_DNA"/>
</dbReference>
<proteinExistence type="predicted"/>
<reference evidence="1 2" key="1">
    <citation type="submission" date="2021-01" db="EMBL/GenBank/DDBJ databases">
        <title>Biogeographic distribution of Paracoccus.</title>
        <authorList>
            <person name="Hollensteiner J."/>
            <person name="Leineberger J."/>
            <person name="Brinkhoff T."/>
            <person name="Daniel R."/>
        </authorList>
    </citation>
    <scope>NUCLEOTIDE SEQUENCE [LARGE SCALE GENOMIC DNA]</scope>
    <source>
        <strain evidence="1 2">LMG25392</strain>
    </source>
</reference>
<protein>
    <submittedName>
        <fullName evidence="1">Uncharacterized protein</fullName>
    </submittedName>
</protein>
<accession>A0ABY7SRU7</accession>
<sequence>MTNTYLPEDEWDERRDMLAGTILLREAAGLMAGKPVTNPALVEAALEAAAQQMAEIGLMPETARERIAA</sequence>
<gene>
    <name evidence="1" type="ORF">JHW45_10645</name>
</gene>
<evidence type="ECO:0000313" key="2">
    <source>
        <dbReference type="Proteomes" id="UP001218412"/>
    </source>
</evidence>
<name>A0ABY7SRU7_9RHOB</name>
<keyword evidence="2" id="KW-1185">Reference proteome</keyword>
<organism evidence="1 2">
    <name type="scientific">Paracoccus stylophorae</name>
    <dbReference type="NCBI Taxonomy" id="659350"/>
    <lineage>
        <taxon>Bacteria</taxon>
        <taxon>Pseudomonadati</taxon>
        <taxon>Pseudomonadota</taxon>
        <taxon>Alphaproteobacteria</taxon>
        <taxon>Rhodobacterales</taxon>
        <taxon>Paracoccaceae</taxon>
        <taxon>Paracoccus</taxon>
    </lineage>
</organism>
<dbReference type="Proteomes" id="UP001218412">
    <property type="component" value="Chromosome"/>
</dbReference>
<dbReference type="RefSeq" id="WP_272857688.1">
    <property type="nucleotide sequence ID" value="NZ_CP067134.1"/>
</dbReference>
<evidence type="ECO:0000313" key="1">
    <source>
        <dbReference type="EMBL" id="WCR09574.1"/>
    </source>
</evidence>